<dbReference type="InterPro" id="IPR017941">
    <property type="entry name" value="Rieske_2Fe-2S"/>
</dbReference>
<dbReference type="EMBL" id="CP024308">
    <property type="protein sequence ID" value="AUX78347.1"/>
    <property type="molecule type" value="Genomic_DNA"/>
</dbReference>
<keyword evidence="2" id="KW-0479">Metal-binding</keyword>
<evidence type="ECO:0000313" key="7">
    <source>
        <dbReference type="Proteomes" id="UP000239340"/>
    </source>
</evidence>
<keyword evidence="6" id="KW-0614">Plasmid</keyword>
<accession>A0A2L0HA96</accession>
<dbReference type="GO" id="GO:0046872">
    <property type="term" value="F:metal ion binding"/>
    <property type="evidence" value="ECO:0007669"/>
    <property type="project" value="UniProtKB-KW"/>
</dbReference>
<evidence type="ECO:0000259" key="5">
    <source>
        <dbReference type="PROSITE" id="PS51296"/>
    </source>
</evidence>
<protein>
    <submittedName>
        <fullName evidence="6">Rieske (2Fe-2S) domain-containing protein</fullName>
    </submittedName>
</protein>
<reference evidence="6 7" key="1">
    <citation type="submission" date="2017-10" db="EMBL/GenBank/DDBJ databases">
        <title>Analysis of the genome sequences of Rhizobium populations associated to common bean (phaseolus vulgaris).</title>
        <authorList>
            <person name="Bustos P."/>
            <person name="Santamaria R.I."/>
            <person name="Miranda-Sanchez F."/>
            <person name="Perez-Carrascal O."/>
            <person name="Juarez S."/>
            <person name="Lozano L."/>
            <person name="Martinez-Flores I."/>
            <person name="Vinuesa P."/>
            <person name="Martinez-Romero E."/>
            <person name="Cevallos M.A."/>
            <person name="Romero D."/>
            <person name="Davila G."/>
            <person name="Gonzalez V."/>
        </authorList>
    </citation>
    <scope>NUCLEOTIDE SEQUENCE [LARGE SCALE GENOMIC DNA]</scope>
    <source>
        <strain evidence="6 7">NXT3</strain>
        <plasmid evidence="7">Plasmid psfrenxt3a</plasmid>
    </source>
</reference>
<gene>
    <name evidence="6" type="ORF">NXT3_PA00052</name>
</gene>
<name>A0A2L0HA96_RHIFR</name>
<dbReference type="AlphaFoldDB" id="A0A2L0HA96"/>
<dbReference type="Proteomes" id="UP000239340">
    <property type="component" value="Plasmid pSfreNXT3a"/>
</dbReference>
<evidence type="ECO:0000256" key="1">
    <source>
        <dbReference type="ARBA" id="ARBA00022714"/>
    </source>
</evidence>
<dbReference type="CDD" id="cd03467">
    <property type="entry name" value="Rieske"/>
    <property type="match status" value="1"/>
</dbReference>
<keyword evidence="4" id="KW-0411">Iron-sulfur</keyword>
<dbReference type="SUPFAM" id="SSF50022">
    <property type="entry name" value="ISP domain"/>
    <property type="match status" value="1"/>
</dbReference>
<evidence type="ECO:0000256" key="4">
    <source>
        <dbReference type="ARBA" id="ARBA00023014"/>
    </source>
</evidence>
<evidence type="ECO:0000256" key="2">
    <source>
        <dbReference type="ARBA" id="ARBA00022723"/>
    </source>
</evidence>
<geneLocation type="plasmid" evidence="7">
    <name>psfrenxt3a</name>
</geneLocation>
<keyword evidence="1" id="KW-0001">2Fe-2S</keyword>
<dbReference type="Pfam" id="PF00355">
    <property type="entry name" value="Rieske"/>
    <property type="match status" value="1"/>
</dbReference>
<keyword evidence="3" id="KW-0408">Iron</keyword>
<dbReference type="Gene3D" id="2.102.10.10">
    <property type="entry name" value="Rieske [2Fe-2S] iron-sulphur domain"/>
    <property type="match status" value="1"/>
</dbReference>
<dbReference type="RefSeq" id="WP_104840086.1">
    <property type="nucleotide sequence ID" value="NZ_CP024308.1"/>
</dbReference>
<evidence type="ECO:0000256" key="3">
    <source>
        <dbReference type="ARBA" id="ARBA00023004"/>
    </source>
</evidence>
<proteinExistence type="predicted"/>
<evidence type="ECO:0000313" key="6">
    <source>
        <dbReference type="EMBL" id="AUX78347.1"/>
    </source>
</evidence>
<dbReference type="PANTHER" id="PTHR21496:SF23">
    <property type="entry name" value="3-PHENYLPROPIONATE_CINNAMIC ACID DIOXYGENASE FERREDOXIN SUBUNIT"/>
    <property type="match status" value="1"/>
</dbReference>
<dbReference type="PANTHER" id="PTHR21496">
    <property type="entry name" value="FERREDOXIN-RELATED"/>
    <property type="match status" value="1"/>
</dbReference>
<dbReference type="GO" id="GO:0051537">
    <property type="term" value="F:2 iron, 2 sulfur cluster binding"/>
    <property type="evidence" value="ECO:0007669"/>
    <property type="project" value="UniProtKB-KW"/>
</dbReference>
<sequence length="141" mass="15478">MRYVVGAVADIPPGASTIVYPDKVKSGIGVFNIGGEFYALKNTCPHMGGPLCKGRVRGTTDADVSDENRVAMHWVRDGEIIACPWHHWEFDIKTGRTLFESRQKVRSYPVTVEPPEVLERLKAGVETVPVSIDGATVVLEI</sequence>
<organism evidence="6 7">
    <name type="scientific">Rhizobium fredii</name>
    <name type="common">Sinorhizobium fredii</name>
    <dbReference type="NCBI Taxonomy" id="380"/>
    <lineage>
        <taxon>Bacteria</taxon>
        <taxon>Pseudomonadati</taxon>
        <taxon>Pseudomonadota</taxon>
        <taxon>Alphaproteobacteria</taxon>
        <taxon>Hyphomicrobiales</taxon>
        <taxon>Rhizobiaceae</taxon>
        <taxon>Sinorhizobium/Ensifer group</taxon>
        <taxon>Sinorhizobium</taxon>
    </lineage>
</organism>
<feature type="domain" description="Rieske" evidence="5">
    <location>
        <begin position="3"/>
        <end position="119"/>
    </location>
</feature>
<dbReference type="InterPro" id="IPR036922">
    <property type="entry name" value="Rieske_2Fe-2S_sf"/>
</dbReference>
<dbReference type="PROSITE" id="PS51296">
    <property type="entry name" value="RIESKE"/>
    <property type="match status" value="1"/>
</dbReference>